<keyword evidence="5" id="KW-0234">DNA repair</keyword>
<dbReference type="GO" id="GO:0000723">
    <property type="term" value="P:telomere maintenance"/>
    <property type="evidence" value="ECO:0007669"/>
    <property type="project" value="InterPro"/>
</dbReference>
<dbReference type="InterPro" id="IPR049163">
    <property type="entry name" value="Pif1-like_2B_dom"/>
</dbReference>
<gene>
    <name evidence="10" type="ORF">PVAP13_7NG294124</name>
</gene>
<dbReference type="GO" id="GO:0006310">
    <property type="term" value="P:DNA recombination"/>
    <property type="evidence" value="ECO:0007669"/>
    <property type="project" value="UniProtKB-KW"/>
</dbReference>
<sequence>MCCKQGKIRLPPRKNPPNYLDNLLNGEGEDSKNFRENIRSYNSMFSFTSTGGVVDKEINKGHGPYVFRMHGQNYHHIGTLLPEEGSKPRWAQLYIYDIENEVQNRIDASRSNNGKTPINPTIVAGLQSMLDENNVLAQSFRMAKERFKNLDYHDYTLKLIADRNRNGTHGLPGADEVAALVIKDPTDEAKGRDIIIEYKDMGPKRISEIHPKFMSLQCPLLFPYGEDGFNIKIPYQQKEYVGKRILLPSSFTGSIRNKMQNFQDAMAICRWAGYPNLFITFTCNAKWPEIQYMLDETGSKQKLAERPDIVDRVFMIKLKELLRDIVQGKRFGETTSVLYTIEFQKRGLPHAHILIFLKDKSKCHDPSQIDDIICAEIPDKDEDPEAYAAVENYMMHGPCGEANTKSPCMVENRCTKHFPKKYNSETTIDEEGFPVYKRRDNGRQIKKGKATLDNRFVVPYNRDLLVKFQAHINVEWCNRSRSIKYLFKYIHKGVDYVVGLLKENTSKNETDEIKKYLEMRYISATEACWRLFQFDLNYRDPPVERLNFHLENEQQIIFPDSTDIRNIVRKEGVKETKFTEWMNANKHHEEARELTYADFPNRWVWKAKEKKWEKRKQGYAIGRIYYAHPTSGERYYLRMLLNTVKGCTSYEEIRTVAGVVHATFKAACQAMGFLDDDNEWIECVNEAANWATGTQLRLLFATILCHCEVTEPKRFWESTWEALSEDIQHKRRLILNFPTLQLTASQKKTYTLIEIEKLMQQAGRSLKNYPDIELPNADELQELGNRLINEELNYDRDSLKEELQTILKNINPEQKKAYDAIMESVENGLEKQIFVEGHGGTGKTYLWKAITTKLRSEGKIVLAVASCAIAALLIPGGRTAHSRFKIPLNITEESTCEIKQGTHLAELLKKTSIIIWDEAPMANRNCFEALDKSLRDILRFTNQNSNEKPFGGMTVVLGGDFRQILPVVPKGRREHIVSASIKRSYLWNYFEIIKLTKNMRLTCMPHNTEKQKEVNEFAEWILNIGEGKTTSDEGEEWIQIPRDLILEKGNDPRETIVNSIYPNLLSNYKEPKFLEERAILCPRNETVEEINEYIMNQIEGEEVTYHSSDSVCKASTNNRSMNQMHPTEFLNSLKFPGIPNHELKLKVGMPVVLLRNINQSAGLCNGTRMTITQLGNKYIEAKIITGTHVGEKVYIPRIVMSPNDSKWPFVLKRRQYPLSVCFAMTINKSQGQSLNKMGIYLSKQVFCHGQLYVALSRVTNRKGLKVLINDTECPGENKAKNIVYKEIF</sequence>
<feature type="domain" description="DNA helicase Pif1-like DEAD-box helicase" evidence="7">
    <location>
        <begin position="810"/>
        <end position="1032"/>
    </location>
</feature>
<dbReference type="SUPFAM" id="SSF52540">
    <property type="entry name" value="P-loop containing nucleoside triphosphate hydrolases"/>
    <property type="match status" value="2"/>
</dbReference>
<evidence type="ECO:0000259" key="8">
    <source>
        <dbReference type="Pfam" id="PF14214"/>
    </source>
</evidence>
<comment type="similarity">
    <text evidence="5">Belongs to the helicase family.</text>
</comment>
<evidence type="ECO:0000256" key="1">
    <source>
        <dbReference type="ARBA" id="ARBA00022741"/>
    </source>
</evidence>
<dbReference type="Pfam" id="PF02689">
    <property type="entry name" value="Herpes_Helicase"/>
    <property type="match status" value="1"/>
</dbReference>
<keyword evidence="3 5" id="KW-0347">Helicase</keyword>
<dbReference type="Pfam" id="PF14214">
    <property type="entry name" value="Helitron_like_N"/>
    <property type="match status" value="1"/>
</dbReference>
<evidence type="ECO:0000259" key="9">
    <source>
        <dbReference type="Pfam" id="PF21530"/>
    </source>
</evidence>
<reference evidence="10" key="1">
    <citation type="submission" date="2020-05" db="EMBL/GenBank/DDBJ databases">
        <title>WGS assembly of Panicum virgatum.</title>
        <authorList>
            <person name="Lovell J.T."/>
            <person name="Jenkins J."/>
            <person name="Shu S."/>
            <person name="Juenger T.E."/>
            <person name="Schmutz J."/>
        </authorList>
    </citation>
    <scope>NUCLEOTIDE SEQUENCE</scope>
    <source>
        <strain evidence="10">AP13</strain>
    </source>
</reference>
<accession>A0A8T0PZV8</accession>
<dbReference type="InterPro" id="IPR025476">
    <property type="entry name" value="Helitron_helicase-like"/>
</dbReference>
<dbReference type="Pfam" id="PF05970">
    <property type="entry name" value="PIF1"/>
    <property type="match status" value="1"/>
</dbReference>
<dbReference type="EMBL" id="CM029050">
    <property type="protein sequence ID" value="KAG2568147.1"/>
    <property type="molecule type" value="Genomic_DNA"/>
</dbReference>
<name>A0A8T0PZV8_PANVG</name>
<evidence type="ECO:0000256" key="3">
    <source>
        <dbReference type="ARBA" id="ARBA00022806"/>
    </source>
</evidence>
<protein>
    <recommendedName>
        <fullName evidence="5">ATP-dependent DNA helicase</fullName>
        <ecNumber evidence="5">5.6.2.3</ecNumber>
    </recommendedName>
</protein>
<keyword evidence="2 5" id="KW-0378">Hydrolase</keyword>
<dbReference type="InterPro" id="IPR027417">
    <property type="entry name" value="P-loop_NTPase"/>
</dbReference>
<keyword evidence="4 5" id="KW-0067">ATP-binding</keyword>
<evidence type="ECO:0000256" key="4">
    <source>
        <dbReference type="ARBA" id="ARBA00022840"/>
    </source>
</evidence>
<dbReference type="GO" id="GO:0016787">
    <property type="term" value="F:hydrolase activity"/>
    <property type="evidence" value="ECO:0007669"/>
    <property type="project" value="UniProtKB-KW"/>
</dbReference>
<keyword evidence="5" id="KW-0233">DNA recombination</keyword>
<dbReference type="GO" id="GO:0006281">
    <property type="term" value="P:DNA repair"/>
    <property type="evidence" value="ECO:0007669"/>
    <property type="project" value="UniProtKB-KW"/>
</dbReference>
<comment type="cofactor">
    <cofactor evidence="5">
        <name>Mg(2+)</name>
        <dbReference type="ChEBI" id="CHEBI:18420"/>
    </cofactor>
</comment>
<proteinExistence type="inferred from homology"/>
<dbReference type="PANTHER" id="PTHR10492">
    <property type="match status" value="1"/>
</dbReference>
<comment type="caution">
    <text evidence="10">The sequence shown here is derived from an EMBL/GenBank/DDBJ whole genome shotgun (WGS) entry which is preliminary data.</text>
</comment>
<dbReference type="GO" id="GO:0005524">
    <property type="term" value="F:ATP binding"/>
    <property type="evidence" value="ECO:0007669"/>
    <property type="project" value="UniProtKB-KW"/>
</dbReference>
<feature type="domain" description="DNA helicase Pif1-like 2B" evidence="9">
    <location>
        <begin position="1128"/>
        <end position="1174"/>
    </location>
</feature>
<keyword evidence="1 5" id="KW-0547">Nucleotide-binding</keyword>
<evidence type="ECO:0000259" key="7">
    <source>
        <dbReference type="Pfam" id="PF05970"/>
    </source>
</evidence>
<evidence type="ECO:0000256" key="5">
    <source>
        <dbReference type="RuleBase" id="RU363044"/>
    </source>
</evidence>
<dbReference type="EC" id="5.6.2.3" evidence="5"/>
<organism evidence="10 11">
    <name type="scientific">Panicum virgatum</name>
    <name type="common">Blackwell switchgrass</name>
    <dbReference type="NCBI Taxonomy" id="38727"/>
    <lineage>
        <taxon>Eukaryota</taxon>
        <taxon>Viridiplantae</taxon>
        <taxon>Streptophyta</taxon>
        <taxon>Embryophyta</taxon>
        <taxon>Tracheophyta</taxon>
        <taxon>Spermatophyta</taxon>
        <taxon>Magnoliopsida</taxon>
        <taxon>Liliopsida</taxon>
        <taxon>Poales</taxon>
        <taxon>Poaceae</taxon>
        <taxon>PACMAD clade</taxon>
        <taxon>Panicoideae</taxon>
        <taxon>Panicodae</taxon>
        <taxon>Paniceae</taxon>
        <taxon>Panicinae</taxon>
        <taxon>Panicum</taxon>
        <taxon>Panicum sect. Hiantes</taxon>
    </lineage>
</organism>
<feature type="domain" description="DNA replication helicase" evidence="6">
    <location>
        <begin position="1214"/>
        <end position="1271"/>
    </location>
</feature>
<keyword evidence="11" id="KW-1185">Reference proteome</keyword>
<keyword evidence="5" id="KW-0227">DNA damage</keyword>
<dbReference type="PANTHER" id="PTHR10492:SF101">
    <property type="entry name" value="ATP-DEPENDENT DNA HELICASE"/>
    <property type="match status" value="1"/>
</dbReference>
<dbReference type="InterPro" id="IPR010285">
    <property type="entry name" value="DNA_helicase_pif1-like_DEAD"/>
</dbReference>
<dbReference type="InterPro" id="IPR003840">
    <property type="entry name" value="DNA_helicase_dom"/>
</dbReference>
<dbReference type="Proteomes" id="UP000823388">
    <property type="component" value="Chromosome 7N"/>
</dbReference>
<dbReference type="GO" id="GO:0043139">
    <property type="term" value="F:5'-3' DNA helicase activity"/>
    <property type="evidence" value="ECO:0007669"/>
    <property type="project" value="UniProtKB-EC"/>
</dbReference>
<evidence type="ECO:0000256" key="2">
    <source>
        <dbReference type="ARBA" id="ARBA00022801"/>
    </source>
</evidence>
<evidence type="ECO:0000313" key="11">
    <source>
        <dbReference type="Proteomes" id="UP000823388"/>
    </source>
</evidence>
<dbReference type="CDD" id="cd18809">
    <property type="entry name" value="SF1_C_RecD"/>
    <property type="match status" value="1"/>
</dbReference>
<evidence type="ECO:0000259" key="6">
    <source>
        <dbReference type="Pfam" id="PF02689"/>
    </source>
</evidence>
<comment type="catalytic activity">
    <reaction evidence="5">
        <text>ATP + H2O = ADP + phosphate + H(+)</text>
        <dbReference type="Rhea" id="RHEA:13065"/>
        <dbReference type="ChEBI" id="CHEBI:15377"/>
        <dbReference type="ChEBI" id="CHEBI:15378"/>
        <dbReference type="ChEBI" id="CHEBI:30616"/>
        <dbReference type="ChEBI" id="CHEBI:43474"/>
        <dbReference type="ChEBI" id="CHEBI:456216"/>
        <dbReference type="EC" id="5.6.2.3"/>
    </reaction>
</comment>
<dbReference type="Gene3D" id="3.40.50.300">
    <property type="entry name" value="P-loop containing nucleotide triphosphate hydrolases"/>
    <property type="match status" value="1"/>
</dbReference>
<dbReference type="Pfam" id="PF21530">
    <property type="entry name" value="Pif1_2B_dom"/>
    <property type="match status" value="1"/>
</dbReference>
<evidence type="ECO:0000313" key="10">
    <source>
        <dbReference type="EMBL" id="KAG2568147.1"/>
    </source>
</evidence>
<feature type="domain" description="Helitron helicase-like" evidence="8">
    <location>
        <begin position="238"/>
        <end position="355"/>
    </location>
</feature>